<proteinExistence type="predicted"/>
<accession>A0A4Y1R6F6</accession>
<organism evidence="1">
    <name type="scientific">Prunus dulcis</name>
    <name type="common">Almond</name>
    <name type="synonym">Amygdalus dulcis</name>
    <dbReference type="NCBI Taxonomy" id="3755"/>
    <lineage>
        <taxon>Eukaryota</taxon>
        <taxon>Viridiplantae</taxon>
        <taxon>Streptophyta</taxon>
        <taxon>Embryophyta</taxon>
        <taxon>Tracheophyta</taxon>
        <taxon>Spermatophyta</taxon>
        <taxon>Magnoliopsida</taxon>
        <taxon>eudicotyledons</taxon>
        <taxon>Gunneridae</taxon>
        <taxon>Pentapetalae</taxon>
        <taxon>rosids</taxon>
        <taxon>fabids</taxon>
        <taxon>Rosales</taxon>
        <taxon>Rosaceae</taxon>
        <taxon>Amygdaloideae</taxon>
        <taxon>Amygdaleae</taxon>
        <taxon>Prunus</taxon>
    </lineage>
</organism>
<name>A0A4Y1R6F6_PRUDU</name>
<reference evidence="1" key="1">
    <citation type="journal article" date="2019" name="Science">
        <title>Mutation of a bHLH transcription factor allowed almond domestication.</title>
        <authorList>
            <person name="Sanchez-Perez R."/>
            <person name="Pavan S."/>
            <person name="Mazzeo R."/>
            <person name="Moldovan C."/>
            <person name="Aiese Cigliano R."/>
            <person name="Del Cueto J."/>
            <person name="Ricciardi F."/>
            <person name="Lotti C."/>
            <person name="Ricciardi L."/>
            <person name="Dicenta F."/>
            <person name="Lopez-Marques R.L."/>
            <person name="Lindberg Moller B."/>
        </authorList>
    </citation>
    <scope>NUCLEOTIDE SEQUENCE</scope>
</reference>
<dbReference type="InterPro" id="IPR040346">
    <property type="entry name" value="GEX1/Brambleberry"/>
</dbReference>
<dbReference type="EMBL" id="AP019299">
    <property type="protein sequence ID" value="BBG99701.1"/>
    <property type="molecule type" value="Genomic_DNA"/>
</dbReference>
<sequence length="156" mass="18411">MKSTLHQLAEYGHRQQEELLQKQQQLQQVHDHLMENSKSILAAQESFESKQASMFIALDKLFTLHNAMLLESRLIKAFFIYFISMDYEVLNNQLLHTLIEKVNGMQRYQKLSWEEDSEFNWSSWIDTNLQEDVDSSEDPDYLVPEEVGEILSQLQL</sequence>
<dbReference type="PANTHER" id="PTHR33538:SF2">
    <property type="entry name" value="PROTEIN GAMETE EXPRESSED 1"/>
    <property type="match status" value="1"/>
</dbReference>
<protein>
    <submittedName>
        <fullName evidence="1">Gamete expressed protein 1</fullName>
    </submittedName>
</protein>
<evidence type="ECO:0000313" key="1">
    <source>
        <dbReference type="EMBL" id="BBG99701.1"/>
    </source>
</evidence>
<dbReference type="AlphaFoldDB" id="A0A4Y1R6F6"/>
<gene>
    <name evidence="1" type="ORF">Prudu_009477</name>
</gene>
<dbReference type="PANTHER" id="PTHR33538">
    <property type="entry name" value="PROTEIN GAMETE EXPRESSED 1"/>
    <property type="match status" value="1"/>
</dbReference>